<evidence type="ECO:0008006" key="3">
    <source>
        <dbReference type="Google" id="ProtNLM"/>
    </source>
</evidence>
<proteinExistence type="predicted"/>
<reference evidence="1 2" key="1">
    <citation type="submission" date="2024-09" db="EMBL/GenBank/DDBJ databases">
        <title>The Natural Products Discovery Center: Release of the First 8490 Sequenced Strains for Exploring Actinobacteria Biosynthetic Diversity.</title>
        <authorList>
            <person name="Kalkreuter E."/>
            <person name="Kautsar S.A."/>
            <person name="Yang D."/>
            <person name="Bader C.D."/>
            <person name="Teijaro C.N."/>
            <person name="Fluegel L."/>
            <person name="Davis C.M."/>
            <person name="Simpson J.R."/>
            <person name="Lauterbach L."/>
            <person name="Steele A.D."/>
            <person name="Gui C."/>
            <person name="Meng S."/>
            <person name="Li G."/>
            <person name="Viehrig K."/>
            <person name="Ye F."/>
            <person name="Su P."/>
            <person name="Kiefer A.F."/>
            <person name="Nichols A."/>
            <person name="Cepeda A.J."/>
            <person name="Yan W."/>
            <person name="Fan B."/>
            <person name="Jiang Y."/>
            <person name="Adhikari A."/>
            <person name="Zheng C.-J."/>
            <person name="Schuster L."/>
            <person name="Cowan T.M."/>
            <person name="Smanski M.J."/>
            <person name="Chevrette M.G."/>
            <person name="De Carvalho L.P.S."/>
            <person name="Shen B."/>
        </authorList>
    </citation>
    <scope>NUCLEOTIDE SEQUENCE [LARGE SCALE GENOMIC DNA]</scope>
    <source>
        <strain evidence="1 2">NPDC058328</strain>
    </source>
</reference>
<evidence type="ECO:0000313" key="2">
    <source>
        <dbReference type="Proteomes" id="UP001601627"/>
    </source>
</evidence>
<accession>A0ABW6QA28</accession>
<sequence length="272" mass="28631">MNGTDGAGAFGRRLLLAVDAKGYGGADTSTQTEFQAAIRRSLDAAAHAAGLRREKWTTQEAGDSLFAVLPEEDSEPALVDGFMRSLEAGLRTFNRGREQGTRLRLRAAVHFGETSPGANGFVGSAPVAVGRIRDCAALRAALDQVPDACLAVGLSATVFHDVVQGKAYTTLGENEFQEVPVEEKEYRGAAWVWLPGVDVRWLDLRSAVPEPERHEANVVRGTVNVDAVEAAHVAGVRTGRLGGTVEGTVTAGRVGPGSTVVGVEQTAAGDIR</sequence>
<keyword evidence="2" id="KW-1185">Reference proteome</keyword>
<dbReference type="Proteomes" id="UP001601627">
    <property type="component" value="Unassembled WGS sequence"/>
</dbReference>
<name>A0ABW6QA28_9ACTN</name>
<dbReference type="EMBL" id="JBHVZQ010000020">
    <property type="protein sequence ID" value="MFF1276076.1"/>
    <property type="molecule type" value="Genomic_DNA"/>
</dbReference>
<comment type="caution">
    <text evidence="1">The sequence shown here is derived from an EMBL/GenBank/DDBJ whole genome shotgun (WGS) entry which is preliminary data.</text>
</comment>
<protein>
    <recommendedName>
        <fullName evidence="3">Guanylate cyclase domain-containing protein</fullName>
    </recommendedName>
</protein>
<gene>
    <name evidence="1" type="ORF">ACFVZC_22165</name>
</gene>
<organism evidence="1 2">
    <name type="scientific">Streptomyces marokkonensis</name>
    <dbReference type="NCBI Taxonomy" id="324855"/>
    <lineage>
        <taxon>Bacteria</taxon>
        <taxon>Bacillati</taxon>
        <taxon>Actinomycetota</taxon>
        <taxon>Actinomycetes</taxon>
        <taxon>Kitasatosporales</taxon>
        <taxon>Streptomycetaceae</taxon>
        <taxon>Streptomyces</taxon>
    </lineage>
</organism>
<dbReference type="RefSeq" id="WP_388237060.1">
    <property type="nucleotide sequence ID" value="NZ_JBHVZQ010000020.1"/>
</dbReference>
<evidence type="ECO:0000313" key="1">
    <source>
        <dbReference type="EMBL" id="MFF1276076.1"/>
    </source>
</evidence>